<sequence length="53" mass="5823">MSCHGASRWGRVGLVHRKLRIAIARNNSCCSIMSMGYFDDGGFMHASFFEGPG</sequence>
<dbReference type="AlphaFoldDB" id="A0A401JCI4"/>
<evidence type="ECO:0000313" key="1">
    <source>
        <dbReference type="EMBL" id="GBL45388.1"/>
    </source>
</evidence>
<name>A0A401JCI4_9PROT</name>
<proteinExistence type="predicted"/>
<organism evidence="1 2">
    <name type="scientific">Sulfuriferula multivorans</name>
    <dbReference type="NCBI Taxonomy" id="1559896"/>
    <lineage>
        <taxon>Bacteria</taxon>
        <taxon>Pseudomonadati</taxon>
        <taxon>Pseudomonadota</taxon>
        <taxon>Betaproteobacteria</taxon>
        <taxon>Nitrosomonadales</taxon>
        <taxon>Sulfuricellaceae</taxon>
        <taxon>Sulfuriferula</taxon>
    </lineage>
</organism>
<gene>
    <name evidence="1" type="ORF">SFMTTN_1195</name>
</gene>
<dbReference type="EMBL" id="BGOW01000010">
    <property type="protein sequence ID" value="GBL45388.1"/>
    <property type="molecule type" value="Genomic_DNA"/>
</dbReference>
<protein>
    <submittedName>
        <fullName evidence="1">Uncharacterized protein</fullName>
    </submittedName>
</protein>
<reference evidence="1 2" key="1">
    <citation type="journal article" date="2019" name="Front. Microbiol.">
        <title>Genomes of Neutrophilic Sulfur-Oxidizing Chemolithoautotrophs Representing 9 Proteobacterial Species From 8 Genera.</title>
        <authorList>
            <person name="Watanabe T."/>
            <person name="Kojima H."/>
            <person name="Umezawa K."/>
            <person name="Hori C."/>
            <person name="Takasuka T.E."/>
            <person name="Kato Y."/>
            <person name="Fukui M."/>
        </authorList>
    </citation>
    <scope>NUCLEOTIDE SEQUENCE [LARGE SCALE GENOMIC DNA]</scope>
    <source>
        <strain evidence="1 2">TTN</strain>
    </source>
</reference>
<dbReference type="Proteomes" id="UP000286806">
    <property type="component" value="Unassembled WGS sequence"/>
</dbReference>
<accession>A0A401JCI4</accession>
<evidence type="ECO:0000313" key="2">
    <source>
        <dbReference type="Proteomes" id="UP000286806"/>
    </source>
</evidence>
<comment type="caution">
    <text evidence="1">The sequence shown here is derived from an EMBL/GenBank/DDBJ whole genome shotgun (WGS) entry which is preliminary data.</text>
</comment>
<keyword evidence="2" id="KW-1185">Reference proteome</keyword>